<evidence type="ECO:0000313" key="1">
    <source>
        <dbReference type="EMBL" id="MYD89999.1"/>
    </source>
</evidence>
<reference evidence="1" key="1">
    <citation type="submission" date="2019-09" db="EMBL/GenBank/DDBJ databases">
        <title>Characterisation of the sponge microbiome using genome-centric metagenomics.</title>
        <authorList>
            <person name="Engelberts J.P."/>
            <person name="Robbins S.J."/>
            <person name="De Goeij J.M."/>
            <person name="Aranda M."/>
            <person name="Bell S.C."/>
            <person name="Webster N.S."/>
        </authorList>
    </citation>
    <scope>NUCLEOTIDE SEQUENCE</scope>
    <source>
        <strain evidence="1">SB0662_bin_9</strain>
    </source>
</reference>
<dbReference type="EMBL" id="VXPY01000040">
    <property type="protein sequence ID" value="MYD89999.1"/>
    <property type="molecule type" value="Genomic_DNA"/>
</dbReference>
<organism evidence="1">
    <name type="scientific">Caldilineaceae bacterium SB0662_bin_9</name>
    <dbReference type="NCBI Taxonomy" id="2605258"/>
    <lineage>
        <taxon>Bacteria</taxon>
        <taxon>Bacillati</taxon>
        <taxon>Chloroflexota</taxon>
        <taxon>Caldilineae</taxon>
        <taxon>Caldilineales</taxon>
        <taxon>Caldilineaceae</taxon>
    </lineage>
</organism>
<proteinExistence type="predicted"/>
<dbReference type="AlphaFoldDB" id="A0A6B1DQJ2"/>
<name>A0A6B1DQJ2_9CHLR</name>
<sequence>MRETFSQLGNADDFSALTVRKSSTSKEGWEIRRGNHRLRVEELDIEKYIECLEAWHNGQKELRQMKSQLDQEGLGSYLDD</sequence>
<protein>
    <submittedName>
        <fullName evidence="1">Uncharacterized protein</fullName>
    </submittedName>
</protein>
<gene>
    <name evidence="1" type="ORF">F4Y08_06620</name>
</gene>
<comment type="caution">
    <text evidence="1">The sequence shown here is derived from an EMBL/GenBank/DDBJ whole genome shotgun (WGS) entry which is preliminary data.</text>
</comment>
<accession>A0A6B1DQJ2</accession>